<dbReference type="OrthoDB" id="69646at2759"/>
<feature type="disulfide bond" evidence="7">
    <location>
        <begin position="548"/>
        <end position="557"/>
    </location>
</feature>
<evidence type="ECO:0000256" key="5">
    <source>
        <dbReference type="ARBA" id="ARBA00022989"/>
    </source>
</evidence>
<dbReference type="GO" id="GO:0005886">
    <property type="term" value="C:plasma membrane"/>
    <property type="evidence" value="ECO:0007669"/>
    <property type="project" value="UniProtKB-SubCell"/>
</dbReference>
<organism evidence="11 12">
    <name type="scientific">Lepeophtheirus salmonis</name>
    <name type="common">Salmon louse</name>
    <name type="synonym">Caligus salmonis</name>
    <dbReference type="NCBI Taxonomy" id="72036"/>
    <lineage>
        <taxon>Eukaryota</taxon>
        <taxon>Metazoa</taxon>
        <taxon>Ecdysozoa</taxon>
        <taxon>Arthropoda</taxon>
        <taxon>Crustacea</taxon>
        <taxon>Multicrustacea</taxon>
        <taxon>Hexanauplia</taxon>
        <taxon>Copepoda</taxon>
        <taxon>Siphonostomatoida</taxon>
        <taxon>Caligidae</taxon>
        <taxon>Lepeophtheirus</taxon>
    </lineage>
</organism>
<dbReference type="Proteomes" id="UP000675881">
    <property type="component" value="Chromosome 5"/>
</dbReference>
<proteinExistence type="inferred from homology"/>
<evidence type="ECO:0000256" key="8">
    <source>
        <dbReference type="SAM" id="MobiDB-lite"/>
    </source>
</evidence>
<evidence type="ECO:0000313" key="12">
    <source>
        <dbReference type="Proteomes" id="UP000675881"/>
    </source>
</evidence>
<feature type="signal peptide" evidence="10">
    <location>
        <begin position="1"/>
        <end position="24"/>
    </location>
</feature>
<dbReference type="PROSITE" id="PS50026">
    <property type="entry name" value="EGF_3"/>
    <property type="match status" value="1"/>
</dbReference>
<protein>
    <submittedName>
        <fullName evidence="11">(salmon louse) hypothetical protein</fullName>
    </submittedName>
</protein>
<keyword evidence="5 9" id="KW-1133">Transmembrane helix</keyword>
<evidence type="ECO:0000256" key="2">
    <source>
        <dbReference type="ARBA" id="ARBA00005542"/>
    </source>
</evidence>
<dbReference type="PANTHER" id="PTHR14319">
    <property type="entry name" value="FIVE-SPAN TRANSMEMBRANE PROTEIN M83"/>
    <property type="match status" value="1"/>
</dbReference>
<dbReference type="AlphaFoldDB" id="A0A7R8H8Q4"/>
<feature type="transmembrane region" description="Helical" evidence="9">
    <location>
        <begin position="569"/>
        <end position="592"/>
    </location>
</feature>
<dbReference type="InterPro" id="IPR000742">
    <property type="entry name" value="EGF"/>
</dbReference>
<dbReference type="Pfam" id="PF12036">
    <property type="entry name" value="DUF3522"/>
    <property type="match status" value="1"/>
</dbReference>
<evidence type="ECO:0000313" key="11">
    <source>
        <dbReference type="EMBL" id="CAF2935009.1"/>
    </source>
</evidence>
<name>A0A7R8H8Q4_LEPSM</name>
<evidence type="ECO:0000256" key="3">
    <source>
        <dbReference type="ARBA" id="ARBA00022475"/>
    </source>
</evidence>
<dbReference type="InterPro" id="IPR021910">
    <property type="entry name" value="NGX6/PGAP6/MYMK"/>
</dbReference>
<feature type="transmembrane region" description="Helical" evidence="9">
    <location>
        <begin position="711"/>
        <end position="735"/>
    </location>
</feature>
<evidence type="ECO:0000256" key="10">
    <source>
        <dbReference type="SAM" id="SignalP"/>
    </source>
</evidence>
<accession>A0A7R8H8Q4</accession>
<evidence type="ECO:0000256" key="1">
    <source>
        <dbReference type="ARBA" id="ARBA00004651"/>
    </source>
</evidence>
<reference evidence="11" key="1">
    <citation type="submission" date="2021-02" db="EMBL/GenBank/DDBJ databases">
        <authorList>
            <person name="Bekaert M."/>
        </authorList>
    </citation>
    <scope>NUCLEOTIDE SEQUENCE</scope>
    <source>
        <strain evidence="11">IoA-00</strain>
    </source>
</reference>
<dbReference type="PROSITE" id="PS00022">
    <property type="entry name" value="EGF_1"/>
    <property type="match status" value="1"/>
</dbReference>
<feature type="transmembrane region" description="Helical" evidence="9">
    <location>
        <begin position="635"/>
        <end position="652"/>
    </location>
</feature>
<dbReference type="PANTHER" id="PTHR14319:SF3">
    <property type="entry name" value="TRANSMEMBRANE PROTEIN-LIKE PROTEIN"/>
    <property type="match status" value="1"/>
</dbReference>
<keyword evidence="7" id="KW-0245">EGF-like domain</keyword>
<keyword evidence="7" id="KW-1015">Disulfide bond</keyword>
<keyword evidence="3" id="KW-1003">Cell membrane</keyword>
<dbReference type="EMBL" id="HG994584">
    <property type="protein sequence ID" value="CAF2935009.1"/>
    <property type="molecule type" value="Genomic_DNA"/>
</dbReference>
<feature type="region of interest" description="Disordered" evidence="8">
    <location>
        <begin position="820"/>
        <end position="860"/>
    </location>
</feature>
<keyword evidence="12" id="KW-1185">Reference proteome</keyword>
<gene>
    <name evidence="11" type="ORF">LSAA_9793</name>
</gene>
<evidence type="ECO:0000256" key="4">
    <source>
        <dbReference type="ARBA" id="ARBA00022692"/>
    </source>
</evidence>
<comment type="caution">
    <text evidence="7">Lacks conserved residue(s) required for the propagation of feature annotation.</text>
</comment>
<keyword evidence="4 9" id="KW-0812">Transmembrane</keyword>
<evidence type="ECO:0000256" key="9">
    <source>
        <dbReference type="SAM" id="Phobius"/>
    </source>
</evidence>
<evidence type="ECO:0000256" key="6">
    <source>
        <dbReference type="ARBA" id="ARBA00023136"/>
    </source>
</evidence>
<feature type="compositionally biased region" description="Basic residues" evidence="8">
    <location>
        <begin position="848"/>
        <end position="860"/>
    </location>
</feature>
<dbReference type="PROSITE" id="PS01186">
    <property type="entry name" value="EGF_2"/>
    <property type="match status" value="1"/>
</dbReference>
<comment type="similarity">
    <text evidence="2">Belongs to the TMEM8 family.</text>
</comment>
<keyword evidence="6 9" id="KW-0472">Membrane</keyword>
<feature type="transmembrane region" description="Helical" evidence="9">
    <location>
        <begin position="680"/>
        <end position="699"/>
    </location>
</feature>
<evidence type="ECO:0000256" key="7">
    <source>
        <dbReference type="PROSITE-ProRule" id="PRU00076"/>
    </source>
</evidence>
<keyword evidence="10" id="KW-0732">Signal</keyword>
<comment type="subcellular location">
    <subcellularLocation>
        <location evidence="1">Cell membrane</location>
        <topology evidence="1">Multi-pass membrane protein</topology>
    </subcellularLocation>
</comment>
<feature type="chain" id="PRO_5043826139" evidence="10">
    <location>
        <begin position="25"/>
        <end position="860"/>
    </location>
</feature>
<sequence>MKKAKPVLQSLFILLSFSTFPCLSDEILQSETVENRRIFDFYSYRDVQILRFNVPLNTKSGIWWFKANHTKNCEMGTVSVFLRGGGYPVVNPDGGKFPENIQYRGNPHNLTFNPVNGDHSLLVPSPDPGIWFMLVYINPIKGPTPEEEKNKCSTWLTTKANTKLRTTSSIYTQRNMIIRSSYSITTLAHLKPIGFSRSKTEGGNRRLRTGSGGSNIGACPLRITAGPRRPPDGLNPGTRSMNCLEQGDICSLKLYPQENSWHYLTLTPTKLNKQIEFAISVTLKDCPYPSGSNNYLLVNRIDLHQICKSNKNGGGRTSAVLQLLFPPYQRKEEKEPLCGDRIRLDRVTLPGVFSFGYKLPSSRSSSGLSYNNSKTSSSIFSLDNFPAGPIVMDIHNDVSNVFEFYMETTDIGGTLAIEIAINMIKLPRRSKEQILLTGCLTNVYHYEPQDHSQTFCGENGYPLLLNVTNDDKISDFDRLLLPFPSSGMWYLTLKSKCRSYSRELGVSSSETPVILSIYSNMCVMGGCGKYGRCYQFFSGGNMFSTCSCIAGYKGWSCTDDSSATSEIDLLAATLLLCLSNLLFLPAVGLAIYRGFYTESFVYFANMIFSTLYHACDQDIFSFCLMKYTVLQFCDFYAATMAYWVTVLAMGGLPEQAKSLLHMVGAVGVALAVEYDRTGVLTFAVPGVIGIIILLASWITHCTSDRSCYPSIKYTCCFFLPGISVVTVGILAFVFLERESNYHFVHSAWHCSMAISILFLLPQTPGEKEEKYTVLDTRISGGGVSLGPGSSALSSGSSYPTETSFKHYVDSGSDSVLDVTSGRVNGGGSVSMPGTLLRSSHKPSSLVDHHHRRHHHPHEPS</sequence>